<dbReference type="Pfam" id="PF08573">
    <property type="entry name" value="SAE2"/>
    <property type="match status" value="1"/>
</dbReference>
<dbReference type="RefSeq" id="XP_045959906.1">
    <property type="nucleotide sequence ID" value="XM_046107135.1"/>
</dbReference>
<proteinExistence type="predicted"/>
<evidence type="ECO:0000256" key="1">
    <source>
        <dbReference type="ARBA" id="ARBA00004123"/>
    </source>
</evidence>
<dbReference type="GO" id="GO:0006281">
    <property type="term" value="P:DNA repair"/>
    <property type="evidence" value="ECO:0007669"/>
    <property type="project" value="InterPro"/>
</dbReference>
<feature type="region of interest" description="Disordered" evidence="4">
    <location>
        <begin position="301"/>
        <end position="334"/>
    </location>
</feature>
<name>A0A9P8ZY43_9PEZI</name>
<comment type="caution">
    <text evidence="6">The sequence shown here is derived from an EMBL/GenBank/DDBJ whole genome shotgun (WGS) entry which is preliminary data.</text>
</comment>
<organism evidence="6 7">
    <name type="scientific">Truncatella angustata</name>
    <dbReference type="NCBI Taxonomy" id="152316"/>
    <lineage>
        <taxon>Eukaryota</taxon>
        <taxon>Fungi</taxon>
        <taxon>Dikarya</taxon>
        <taxon>Ascomycota</taxon>
        <taxon>Pezizomycotina</taxon>
        <taxon>Sordariomycetes</taxon>
        <taxon>Xylariomycetidae</taxon>
        <taxon>Amphisphaeriales</taxon>
        <taxon>Sporocadaceae</taxon>
        <taxon>Truncatella</taxon>
    </lineage>
</organism>
<dbReference type="Proteomes" id="UP000758603">
    <property type="component" value="Unassembled WGS sequence"/>
</dbReference>
<evidence type="ECO:0000259" key="5">
    <source>
        <dbReference type="Pfam" id="PF08573"/>
    </source>
</evidence>
<keyword evidence="2" id="KW-0227">DNA damage</keyword>
<evidence type="ECO:0000313" key="7">
    <source>
        <dbReference type="Proteomes" id="UP000758603"/>
    </source>
</evidence>
<keyword evidence="7" id="KW-1185">Reference proteome</keyword>
<feature type="domain" description="DNA endonuclease activator Ctp1 C-terminal" evidence="5">
    <location>
        <begin position="653"/>
        <end position="760"/>
    </location>
</feature>
<dbReference type="AlphaFoldDB" id="A0A9P8ZY43"/>
<evidence type="ECO:0000313" key="6">
    <source>
        <dbReference type="EMBL" id="KAH6655641.1"/>
    </source>
</evidence>
<feature type="region of interest" description="Disordered" evidence="4">
    <location>
        <begin position="75"/>
        <end position="113"/>
    </location>
</feature>
<dbReference type="EMBL" id="JAGPXC010000003">
    <property type="protein sequence ID" value="KAH6655641.1"/>
    <property type="molecule type" value="Genomic_DNA"/>
</dbReference>
<dbReference type="InterPro" id="IPR013882">
    <property type="entry name" value="Ctp1_C"/>
</dbReference>
<feature type="region of interest" description="Disordered" evidence="4">
    <location>
        <begin position="251"/>
        <end position="272"/>
    </location>
</feature>
<protein>
    <recommendedName>
        <fullName evidence="5">DNA endonuclease activator Ctp1 C-terminal domain-containing protein</fullName>
    </recommendedName>
</protein>
<comment type="subcellular location">
    <subcellularLocation>
        <location evidence="1">Nucleus</location>
    </subcellularLocation>
</comment>
<feature type="region of interest" description="Disordered" evidence="4">
    <location>
        <begin position="352"/>
        <end position="414"/>
    </location>
</feature>
<dbReference type="OrthoDB" id="5801062at2759"/>
<feature type="compositionally biased region" description="Low complexity" evidence="4">
    <location>
        <begin position="384"/>
        <end position="399"/>
    </location>
</feature>
<evidence type="ECO:0000256" key="3">
    <source>
        <dbReference type="ARBA" id="ARBA00023242"/>
    </source>
</evidence>
<dbReference type="GeneID" id="70136026"/>
<keyword evidence="3" id="KW-0539">Nucleus</keyword>
<feature type="region of interest" description="Disordered" evidence="4">
    <location>
        <begin position="736"/>
        <end position="757"/>
    </location>
</feature>
<sequence length="796" mass="88903">MENWLRENAKPALLEALDEALHRVENDYQNAYHAENIKVAELNGQIQVLKVQAAKVGWLEQQNKNLKDELGQLKTSNHKQHQNERQSSVASRTEVRTPLGPLSANRARSLGASVKHGDHLDTESLNRDELIAEYNKLNGKYGKLRGQFSDVLGANELLKKQLRDKIQACEKWVEHSKVLEVQSNSRKQKIEKLRARLNAVTQDDATVDASFVSESHLITGDGPLQTEDLPAQNERNATDVITSWPPLLRDASRDSSVLDGTDETGRAPSLPPLPTVWAAATYHNAIKEPSSDSPVIVSERAVRKRRRDDAPAQAPAATRIKREEEGSDPIMTSEQRRFIVHESSFDFDNAGARIVTPRKTRTTRSASREAPETVVRGRSHSHGRSSSSARDSSPSAFAAHGSMSAHVQERDRAAAQWRETIQDNEYTEAMDYGEPADELHANIQGDQAAVPWRRNIQADKCTEAMECGTPNDRSSALEPTIATTPKLIAREPKFKAVVPVPLREGIASLAEDGNSIMPTPTSAGRHTTKAGRLADLLNNTATLEREAIIRPSTRSAKKTSTRHDHVFKLPEKRVLPWQQAENTVGEALRAPSTPAASNAKRTVSAIKPKKTPLNATEKTKSKKDVPLRRRPAWSLKRADFKINPKCNDGLDFAYADVVRGKDRALLPGCSREECCGKLYRPLAEHDLGNTSYIAFTSFLEHYLGEDAGRLGSMGKEEKEKIWLDAKIKEYSQKHGRHRERYSAMQEPPGWTDIGMPSTQEELEYREAAKRIESEEIAFRRSEALKKGRYLFMDEDP</sequence>
<gene>
    <name evidence="6" type="ORF">BKA67DRAFT_657564</name>
</gene>
<dbReference type="GO" id="GO:0005634">
    <property type="term" value="C:nucleus"/>
    <property type="evidence" value="ECO:0007669"/>
    <property type="project" value="UniProtKB-SubCell"/>
</dbReference>
<reference evidence="6" key="1">
    <citation type="journal article" date="2021" name="Nat. Commun.">
        <title>Genetic determinants of endophytism in the Arabidopsis root mycobiome.</title>
        <authorList>
            <person name="Mesny F."/>
            <person name="Miyauchi S."/>
            <person name="Thiergart T."/>
            <person name="Pickel B."/>
            <person name="Atanasova L."/>
            <person name="Karlsson M."/>
            <person name="Huettel B."/>
            <person name="Barry K.W."/>
            <person name="Haridas S."/>
            <person name="Chen C."/>
            <person name="Bauer D."/>
            <person name="Andreopoulos W."/>
            <person name="Pangilinan J."/>
            <person name="LaButti K."/>
            <person name="Riley R."/>
            <person name="Lipzen A."/>
            <person name="Clum A."/>
            <person name="Drula E."/>
            <person name="Henrissat B."/>
            <person name="Kohler A."/>
            <person name="Grigoriev I.V."/>
            <person name="Martin F.M."/>
            <person name="Hacquard S."/>
        </authorList>
    </citation>
    <scope>NUCLEOTIDE SEQUENCE</scope>
    <source>
        <strain evidence="6">MPI-SDFR-AT-0073</strain>
    </source>
</reference>
<evidence type="ECO:0000256" key="4">
    <source>
        <dbReference type="SAM" id="MobiDB-lite"/>
    </source>
</evidence>
<evidence type="ECO:0000256" key="2">
    <source>
        <dbReference type="ARBA" id="ARBA00022763"/>
    </source>
</evidence>
<accession>A0A9P8ZY43</accession>